<accession>A0ABT7S9I7</accession>
<name>A0ABT7S9I7_9CELL</name>
<dbReference type="InterPro" id="IPR003812">
    <property type="entry name" value="Fido"/>
</dbReference>
<dbReference type="PROSITE" id="PS51459">
    <property type="entry name" value="FIDO"/>
    <property type="match status" value="1"/>
</dbReference>
<protein>
    <submittedName>
        <fullName evidence="2">Fic family protein</fullName>
    </submittedName>
</protein>
<dbReference type="EMBL" id="JAUCGR010000003">
    <property type="protein sequence ID" value="MDM7832292.1"/>
    <property type="molecule type" value="Genomic_DNA"/>
</dbReference>
<dbReference type="SUPFAM" id="SSF140931">
    <property type="entry name" value="Fic-like"/>
    <property type="match status" value="1"/>
</dbReference>
<feature type="domain" description="Fido" evidence="1">
    <location>
        <begin position="110"/>
        <end position="252"/>
    </location>
</feature>
<keyword evidence="3" id="KW-1185">Reference proteome</keyword>
<dbReference type="InterPro" id="IPR036597">
    <property type="entry name" value="Fido-like_dom_sf"/>
</dbReference>
<dbReference type="Gene3D" id="1.10.3290.10">
    <property type="entry name" value="Fido-like domain"/>
    <property type="match status" value="1"/>
</dbReference>
<proteinExistence type="predicted"/>
<dbReference type="Proteomes" id="UP001321453">
    <property type="component" value="Unassembled WGS sequence"/>
</dbReference>
<sequence length="281" mass="27883">MDPLAPLVDLDGVADALARARSACEELRWHEAYRRRWREVRAEAGIRSARASAALDGGRVPVEALRSVATGGPVPSGAPFALAGGALRAAALVESLMPDLGAPRAPALPPLAQLLARVHAAAATGLVADRDLGRLRVDDDPADLTGLGVAPRGDELAARLSLLGSVLSASSAPALVVGAVVHGELLTVRPFVAGNGVVARAVARLVLTSRGLDPTGSVVCEAAWAAAPNAYLGAAAGFATGSAAGVGAWVSACADGVVTGAGAAHDVADAVLSGSLSSRSG</sequence>
<organism evidence="2 3">
    <name type="scientific">Cellulomonas edaphi</name>
    <dbReference type="NCBI Taxonomy" id="3053468"/>
    <lineage>
        <taxon>Bacteria</taxon>
        <taxon>Bacillati</taxon>
        <taxon>Actinomycetota</taxon>
        <taxon>Actinomycetes</taxon>
        <taxon>Micrococcales</taxon>
        <taxon>Cellulomonadaceae</taxon>
        <taxon>Cellulomonas</taxon>
    </lineage>
</organism>
<evidence type="ECO:0000313" key="2">
    <source>
        <dbReference type="EMBL" id="MDM7832292.1"/>
    </source>
</evidence>
<evidence type="ECO:0000313" key="3">
    <source>
        <dbReference type="Proteomes" id="UP001321453"/>
    </source>
</evidence>
<gene>
    <name evidence="2" type="ORF">QRT05_13190</name>
</gene>
<evidence type="ECO:0000259" key="1">
    <source>
        <dbReference type="PROSITE" id="PS51459"/>
    </source>
</evidence>
<dbReference type="RefSeq" id="WP_289447723.1">
    <property type="nucleotide sequence ID" value="NZ_JAUCGR010000003.1"/>
</dbReference>
<reference evidence="2 3" key="1">
    <citation type="submission" date="2023-06" db="EMBL/GenBank/DDBJ databases">
        <title>Cellulomonas sp. MW9 Whole genome sequence.</title>
        <authorList>
            <person name="Park S."/>
        </authorList>
    </citation>
    <scope>NUCLEOTIDE SEQUENCE [LARGE SCALE GENOMIC DNA]</scope>
    <source>
        <strain evidence="2 3">MW9</strain>
    </source>
</reference>
<comment type="caution">
    <text evidence="2">The sequence shown here is derived from an EMBL/GenBank/DDBJ whole genome shotgun (WGS) entry which is preliminary data.</text>
</comment>